<dbReference type="AlphaFoldDB" id="K6YAT6"/>
<gene>
    <name evidence="1" type="ORF">GPAL_2988</name>
</gene>
<name>K6YAT6_9ALTE</name>
<organism evidence="1 2">
    <name type="scientific">Brumicola pallidula DSM 14239 = ACAM 615</name>
    <dbReference type="NCBI Taxonomy" id="1121922"/>
    <lineage>
        <taxon>Bacteria</taxon>
        <taxon>Pseudomonadati</taxon>
        <taxon>Pseudomonadota</taxon>
        <taxon>Gammaproteobacteria</taxon>
        <taxon>Alteromonadales</taxon>
        <taxon>Alteromonadaceae</taxon>
        <taxon>Brumicola</taxon>
    </lineage>
</organism>
<protein>
    <submittedName>
        <fullName evidence="1">Uncharacterized protein</fullName>
    </submittedName>
</protein>
<dbReference type="EMBL" id="BAEQ01000050">
    <property type="protein sequence ID" value="GAC29839.1"/>
    <property type="molecule type" value="Genomic_DNA"/>
</dbReference>
<comment type="caution">
    <text evidence="1">The sequence shown here is derived from an EMBL/GenBank/DDBJ whole genome shotgun (WGS) entry which is preliminary data.</text>
</comment>
<evidence type="ECO:0000313" key="1">
    <source>
        <dbReference type="EMBL" id="GAC29839.1"/>
    </source>
</evidence>
<reference evidence="2" key="1">
    <citation type="journal article" date="2014" name="Environ. Microbiol.">
        <title>Comparative genomics of the marine bacterial genus Glaciecola reveals the high degree of genomic diversity and genomic characteristic for cold adaptation.</title>
        <authorList>
            <person name="Qin Q.L."/>
            <person name="Xie B.B."/>
            <person name="Yu Y."/>
            <person name="Shu Y.L."/>
            <person name="Rong J.C."/>
            <person name="Zhang Y.J."/>
            <person name="Zhao D.L."/>
            <person name="Chen X.L."/>
            <person name="Zhang X.Y."/>
            <person name="Chen B."/>
            <person name="Zhou B.C."/>
            <person name="Zhang Y.Z."/>
        </authorList>
    </citation>
    <scope>NUCLEOTIDE SEQUENCE [LARGE SCALE GENOMIC DNA]</scope>
    <source>
        <strain evidence="2">ACAM 615</strain>
    </source>
</reference>
<proteinExistence type="predicted"/>
<evidence type="ECO:0000313" key="2">
    <source>
        <dbReference type="Proteomes" id="UP000006251"/>
    </source>
</evidence>
<keyword evidence="2" id="KW-1185">Reference proteome</keyword>
<dbReference type="Proteomes" id="UP000006251">
    <property type="component" value="Unassembled WGS sequence"/>
</dbReference>
<accession>K6YAT6</accession>
<sequence length="38" mass="4602">MEYPMYKININRCIVVTILHFLFFYQKWGTKCDPGIAF</sequence>